<evidence type="ECO:0000313" key="1">
    <source>
        <dbReference type="EMBL" id="DAD92046.1"/>
    </source>
</evidence>
<accession>A0A8S5NBG7</accession>
<organism evidence="1">
    <name type="scientific">Siphoviridae sp. ctwWa4</name>
    <dbReference type="NCBI Taxonomy" id="2826517"/>
    <lineage>
        <taxon>Viruses</taxon>
        <taxon>Duplodnaviria</taxon>
        <taxon>Heunggongvirae</taxon>
        <taxon>Uroviricota</taxon>
        <taxon>Caudoviricetes</taxon>
    </lineage>
</organism>
<name>A0A8S5NBG7_9CAUD</name>
<reference evidence="1" key="1">
    <citation type="journal article" date="2021" name="Proc. Natl. Acad. Sci. U.S.A.">
        <title>A Catalog of Tens of Thousands of Viruses from Human Metagenomes Reveals Hidden Associations with Chronic Diseases.</title>
        <authorList>
            <person name="Tisza M.J."/>
            <person name="Buck C.B."/>
        </authorList>
    </citation>
    <scope>NUCLEOTIDE SEQUENCE</scope>
    <source>
        <strain evidence="1">CtwWa4</strain>
    </source>
</reference>
<protein>
    <submittedName>
        <fullName evidence="1">Uncharacterized protein</fullName>
    </submittedName>
</protein>
<sequence length="34" mass="3952">MDSTIISLTIRAFRVIYGTTKRKGAQQNGNYYKR</sequence>
<dbReference type="EMBL" id="BK015126">
    <property type="protein sequence ID" value="DAD92046.1"/>
    <property type="molecule type" value="Genomic_DNA"/>
</dbReference>
<proteinExistence type="predicted"/>